<keyword evidence="3 7" id="KW-0808">Transferase</keyword>
<evidence type="ECO:0000313" key="8">
    <source>
        <dbReference type="Proteomes" id="UP000434052"/>
    </source>
</evidence>
<dbReference type="RefSeq" id="WP_144234567.1">
    <property type="nucleotide sequence ID" value="NZ_CP039543.1"/>
</dbReference>
<evidence type="ECO:0000313" key="7">
    <source>
        <dbReference type="EMBL" id="TVM35015.1"/>
    </source>
</evidence>
<dbReference type="EC" id="2.3.1.267" evidence="7"/>
<feature type="domain" description="N-acetyltransferase" evidence="5">
    <location>
        <begin position="6"/>
        <end position="159"/>
    </location>
</feature>
<dbReference type="InterPro" id="IPR000182">
    <property type="entry name" value="GNAT_dom"/>
</dbReference>
<evidence type="ECO:0000256" key="1">
    <source>
        <dbReference type="ARBA" id="ARBA00005395"/>
    </source>
</evidence>
<dbReference type="AlphaFoldDB" id="A0A6P1ZJT2"/>
<dbReference type="CDD" id="cd04301">
    <property type="entry name" value="NAT_SF"/>
    <property type="match status" value="1"/>
</dbReference>
<name>A0A6P1ZJT2_9BACT</name>
<evidence type="ECO:0000259" key="5">
    <source>
        <dbReference type="PROSITE" id="PS51186"/>
    </source>
</evidence>
<keyword evidence="4 7" id="KW-0012">Acyltransferase</keyword>
<dbReference type="Proteomes" id="UP000434052">
    <property type="component" value="Unassembled WGS sequence"/>
</dbReference>
<dbReference type="Proteomes" id="UP000503251">
    <property type="component" value="Chromosome"/>
</dbReference>
<evidence type="ECO:0000256" key="2">
    <source>
        <dbReference type="ARBA" id="ARBA00022490"/>
    </source>
</evidence>
<evidence type="ECO:0000313" key="9">
    <source>
        <dbReference type="Proteomes" id="UP000503251"/>
    </source>
</evidence>
<dbReference type="EMBL" id="CP039543">
    <property type="protein sequence ID" value="QJT08118.1"/>
    <property type="molecule type" value="Genomic_DNA"/>
</dbReference>
<evidence type="ECO:0000256" key="3">
    <source>
        <dbReference type="ARBA" id="ARBA00022679"/>
    </source>
</evidence>
<dbReference type="EMBL" id="QMIF01000003">
    <property type="protein sequence ID" value="TVM35015.1"/>
    <property type="molecule type" value="Genomic_DNA"/>
</dbReference>
<dbReference type="PANTHER" id="PTHR43420">
    <property type="entry name" value="ACETYLTRANSFERASE"/>
    <property type="match status" value="1"/>
</dbReference>
<reference evidence="7 8" key="1">
    <citation type="submission" date="2018-06" db="EMBL/GenBank/DDBJ databases">
        <title>Complete genome of Desulfovibrio marinus P48SEP.</title>
        <authorList>
            <person name="Crispim J.S."/>
            <person name="Vidigal P.M.P."/>
            <person name="Silva L.C.F."/>
            <person name="Araujo L.C."/>
            <person name="Laguardia C.N."/>
            <person name="Dias R.S."/>
            <person name="Sousa M.P."/>
            <person name="Paula S.O."/>
            <person name="Silva C."/>
        </authorList>
    </citation>
    <scope>NUCLEOTIDE SEQUENCE [LARGE SCALE GENOMIC DNA]</scope>
    <source>
        <strain evidence="7 8">P48SEP</strain>
    </source>
</reference>
<proteinExistence type="inferred from homology"/>
<protein>
    <submittedName>
        <fullName evidence="7">Ribosomal-protein-alanine N-acetyltransferase</fullName>
        <ecNumber evidence="7">2.3.1.267</ecNumber>
    </submittedName>
</protein>
<accession>A0A6P1ZJT2</accession>
<comment type="similarity">
    <text evidence="1">Belongs to the acetyltransferase family. RimI subfamily.</text>
</comment>
<dbReference type="InterPro" id="IPR050680">
    <property type="entry name" value="YpeA/RimI_acetyltransf"/>
</dbReference>
<organism evidence="7 8">
    <name type="scientific">Oceanidesulfovibrio marinus</name>
    <dbReference type="NCBI Taxonomy" id="370038"/>
    <lineage>
        <taxon>Bacteria</taxon>
        <taxon>Pseudomonadati</taxon>
        <taxon>Thermodesulfobacteriota</taxon>
        <taxon>Desulfovibrionia</taxon>
        <taxon>Desulfovibrionales</taxon>
        <taxon>Desulfovibrionaceae</taxon>
        <taxon>Oceanidesulfovibrio</taxon>
    </lineage>
</organism>
<evidence type="ECO:0000256" key="4">
    <source>
        <dbReference type="ARBA" id="ARBA00023315"/>
    </source>
</evidence>
<sequence>MTADSAIFRKLDDKDLPELLALESACFSCPWGEEQYSLAFKQNICHVFGLFEPSSRLLPGAPDHLAAYATIYLLPPEMEILNIAVTPDMRRKGYGRRLLRLVLQIARKMGIQRTFLEVRENNIAAQTLYESMGFEAVGVRPHYYPDTGEDARLMRLEMDSENGDGAAEHDLDQGDTTE</sequence>
<keyword evidence="2" id="KW-0963">Cytoplasm</keyword>
<dbReference type="PANTHER" id="PTHR43420:SF44">
    <property type="entry name" value="ACETYLTRANSFERASE YPEA"/>
    <property type="match status" value="1"/>
</dbReference>
<dbReference type="SUPFAM" id="SSF55729">
    <property type="entry name" value="Acyl-CoA N-acyltransferases (Nat)"/>
    <property type="match status" value="1"/>
</dbReference>
<gene>
    <name evidence="7" type="primary">rimI</name>
    <name evidence="7" type="ORF">DQK91_06320</name>
    <name evidence="6" type="ORF">E8L03_03900</name>
</gene>
<dbReference type="Gene3D" id="3.40.630.30">
    <property type="match status" value="1"/>
</dbReference>
<dbReference type="OrthoDB" id="529907at2"/>
<dbReference type="NCBIfam" id="TIGR01575">
    <property type="entry name" value="rimI"/>
    <property type="match status" value="1"/>
</dbReference>
<dbReference type="InterPro" id="IPR016181">
    <property type="entry name" value="Acyl_CoA_acyltransferase"/>
</dbReference>
<dbReference type="Pfam" id="PF00583">
    <property type="entry name" value="Acetyltransf_1"/>
    <property type="match status" value="1"/>
</dbReference>
<dbReference type="PROSITE" id="PS51186">
    <property type="entry name" value="GNAT"/>
    <property type="match status" value="1"/>
</dbReference>
<dbReference type="GO" id="GO:0008999">
    <property type="term" value="F:protein-N-terminal-alanine acetyltransferase activity"/>
    <property type="evidence" value="ECO:0007669"/>
    <property type="project" value="UniProtKB-EC"/>
</dbReference>
<evidence type="ECO:0000313" key="6">
    <source>
        <dbReference type="EMBL" id="QJT08118.1"/>
    </source>
</evidence>
<dbReference type="InterPro" id="IPR006464">
    <property type="entry name" value="AcTrfase_RimI/Ard1"/>
</dbReference>
<keyword evidence="9" id="KW-1185">Reference proteome</keyword>
<reference evidence="6 9" key="2">
    <citation type="submission" date="2019-04" db="EMBL/GenBank/DDBJ databases">
        <title>Isolation and culture of sulfate reducing bacteria from the cold seep of the South China Sea.</title>
        <authorList>
            <person name="Sun C."/>
            <person name="Liu R."/>
        </authorList>
    </citation>
    <scope>NUCLEOTIDE SEQUENCE [LARGE SCALE GENOMIC DNA]</scope>
    <source>
        <strain evidence="6 9">CS1</strain>
    </source>
</reference>